<feature type="compositionally biased region" description="Basic and acidic residues" evidence="3">
    <location>
        <begin position="435"/>
        <end position="450"/>
    </location>
</feature>
<feature type="region of interest" description="Disordered" evidence="3">
    <location>
        <begin position="114"/>
        <end position="148"/>
    </location>
</feature>
<dbReference type="Proteomes" id="UP001558713">
    <property type="component" value="Unassembled WGS sequence"/>
</dbReference>
<dbReference type="AlphaFoldDB" id="A0ABD0ZTU6"/>
<feature type="compositionally biased region" description="Basic residues" evidence="3">
    <location>
        <begin position="128"/>
        <end position="138"/>
    </location>
</feature>
<dbReference type="Pfam" id="PF00249">
    <property type="entry name" value="Myb_DNA-binding"/>
    <property type="match status" value="1"/>
</dbReference>
<evidence type="ECO:0000256" key="1">
    <source>
        <dbReference type="ARBA" id="ARBA00004123"/>
    </source>
</evidence>
<dbReference type="InterPro" id="IPR002999">
    <property type="entry name" value="Tudor"/>
</dbReference>
<dbReference type="PANTHER" id="PTHR21689:SF8">
    <property type="entry name" value="DIRP DOMAIN-CONTAINING PROTEIN"/>
    <property type="match status" value="1"/>
</dbReference>
<dbReference type="GO" id="GO:0005634">
    <property type="term" value="C:nucleus"/>
    <property type="evidence" value="ECO:0007669"/>
    <property type="project" value="UniProtKB-SubCell"/>
</dbReference>
<organism evidence="6 7">
    <name type="scientific">Cardamine amara subsp. amara</name>
    <dbReference type="NCBI Taxonomy" id="228776"/>
    <lineage>
        <taxon>Eukaryota</taxon>
        <taxon>Viridiplantae</taxon>
        <taxon>Streptophyta</taxon>
        <taxon>Embryophyta</taxon>
        <taxon>Tracheophyta</taxon>
        <taxon>Spermatophyta</taxon>
        <taxon>Magnoliopsida</taxon>
        <taxon>eudicotyledons</taxon>
        <taxon>Gunneridae</taxon>
        <taxon>Pentapetalae</taxon>
        <taxon>rosids</taxon>
        <taxon>malvids</taxon>
        <taxon>Brassicales</taxon>
        <taxon>Brassicaceae</taxon>
        <taxon>Cardamineae</taxon>
        <taxon>Cardamine</taxon>
    </lineage>
</organism>
<keyword evidence="7" id="KW-1185">Reference proteome</keyword>
<comment type="subcellular location">
    <subcellularLocation>
        <location evidence="1">Nucleus</location>
    </subcellularLocation>
</comment>
<evidence type="ECO:0000256" key="3">
    <source>
        <dbReference type="SAM" id="MobiDB-lite"/>
    </source>
</evidence>
<reference evidence="6 7" key="1">
    <citation type="submission" date="2024-04" db="EMBL/GenBank/DDBJ databases">
        <title>Genome assembly C_amara_ONT_v2.</title>
        <authorList>
            <person name="Yant L."/>
            <person name="Moore C."/>
            <person name="Slenker M."/>
        </authorList>
    </citation>
    <scope>NUCLEOTIDE SEQUENCE [LARGE SCALE GENOMIC DNA]</scope>
    <source>
        <tissue evidence="6">Leaf</tissue>
    </source>
</reference>
<dbReference type="InterPro" id="IPR009057">
    <property type="entry name" value="Homeodomain-like_sf"/>
</dbReference>
<protein>
    <submittedName>
        <fullName evidence="6">Protein ALWAYS EARLY 1</fullName>
    </submittedName>
</protein>
<evidence type="ECO:0000313" key="7">
    <source>
        <dbReference type="Proteomes" id="UP001558713"/>
    </source>
</evidence>
<dbReference type="Gene3D" id="1.20.58.1880">
    <property type="match status" value="1"/>
</dbReference>
<dbReference type="SMART" id="SM00333">
    <property type="entry name" value="TUDOR"/>
    <property type="match status" value="1"/>
</dbReference>
<dbReference type="EMBL" id="JBANAX010000676">
    <property type="protein sequence ID" value="KAL1198037.1"/>
    <property type="molecule type" value="Genomic_DNA"/>
</dbReference>
<feature type="region of interest" description="Disordered" evidence="3">
    <location>
        <begin position="1"/>
        <end position="39"/>
    </location>
</feature>
<feature type="compositionally biased region" description="Basic residues" evidence="3">
    <location>
        <begin position="267"/>
        <end position="276"/>
    </location>
</feature>
<feature type="region of interest" description="Disordered" evidence="3">
    <location>
        <begin position="349"/>
        <end position="551"/>
    </location>
</feature>
<dbReference type="InterPro" id="IPR033471">
    <property type="entry name" value="DIRP"/>
</dbReference>
<comment type="caution">
    <text evidence="6">The sequence shown here is derived from an EMBL/GenBank/DDBJ whole genome shotgun (WGS) entry which is preliminary data.</text>
</comment>
<dbReference type="CDD" id="cd00167">
    <property type="entry name" value="SANT"/>
    <property type="match status" value="1"/>
</dbReference>
<feature type="compositionally biased region" description="Basic and acidic residues" evidence="3">
    <location>
        <begin position="277"/>
        <end position="291"/>
    </location>
</feature>
<accession>A0ABD0ZTU6</accession>
<feature type="compositionally biased region" description="Basic and acidic residues" evidence="3">
    <location>
        <begin position="395"/>
        <end position="404"/>
    </location>
</feature>
<feature type="compositionally biased region" description="Basic and acidic residues" evidence="3">
    <location>
        <begin position="535"/>
        <end position="551"/>
    </location>
</feature>
<evidence type="ECO:0000313" key="6">
    <source>
        <dbReference type="EMBL" id="KAL1198037.1"/>
    </source>
</evidence>
<dbReference type="InterPro" id="IPR001005">
    <property type="entry name" value="SANT/Myb"/>
</dbReference>
<sequence length="983" mass="110302">MAPSRKSKSVNKRVTNEASPGIGSSSKTKQRKKRLTDKLGPQWTRVELERFYEAYRKHEKDWKKVAAAVRSNRSADMVEALFNMNRAYLSLPEGTASVVGLVAMMTDHYSVMEASESEGEGHDTSGVSRKHQKHKRAKVSSTDFREEVIPPHSIAPAVGCLSFLKQTQAFVRERRATGKRTPRFLVPSDDTHDREDSPPPSKRAKKQLDSSDGDNARVLALSLAEALRRGGELDDTPFRLGKTSQAKEAQSKHHDSSVFENRVRISRDRRHKKRARGRDEAEGNDSDESREAYNANEGLGSKQQKGMVDVEASRGKYSLDSPEKGNKKPLYGDELEALQILEEMAALGHPAGLMESDPESSAQLEEERIVNDVDEECNTPETVPTSHHRVKVKQARPEDRKLKPAQDSVDGNAVSTGELRTSRRLRKPKVLGLEASKDSIQRKSISKKESAEDDNLMALFKARRSSQGPAKQLKTAKTSEESSSISDKKKTEPDAVVSAKQVSDSGPASLPQKPPNRRKRSLKKSLQERAISSETTHEKPHSYKNNSEHELLDESLEEKVSTCLSYPLVRRWCIFEWFYSAIDYPWFAKMEFIDYLNHVGLGHVPRLSRTEWSVIKSSLGRPRRFSARFLDEERDKLQQYRESVRKHYTEVRTGDREALPTDLARPLSVGNRVIAIHPKTREIRDGKVLSVDHNKCKIFFDELGVELVMDIDCMPLNPLEYMPEGLRRQIDQCFSISKEAHLNRQPNSDGSVLLPPSMLENVSFSMNPPEKQNDTNGLSLHGKVLATNTTTDQNIATNSKARGADIQRARMLQYTSDGQEMEPEIIEIVSSSKSMAQAMVDVAVKAASSVKKGEVTKDKVQQALNSIGKHQPLDKHQGHSNGSLDHHHPSNKAEAMNNGFISQDGSGKNEMQMPSELITSCVASWLMIQMCTEKQYPPADVAQLMETAVASLQPRCPQNMPIYREIQTCMGWIKNQIMSLVRT</sequence>
<feature type="domain" description="DIRP" evidence="5">
    <location>
        <begin position="578"/>
        <end position="679"/>
    </location>
</feature>
<dbReference type="InterPro" id="IPR010561">
    <property type="entry name" value="LIN-9/ALY1"/>
</dbReference>
<keyword evidence="2" id="KW-0539">Nucleus</keyword>
<feature type="compositionally biased region" description="Basic residues" evidence="3">
    <location>
        <begin position="1"/>
        <end position="11"/>
    </location>
</feature>
<feature type="domain" description="Tudor" evidence="4">
    <location>
        <begin position="665"/>
        <end position="722"/>
    </location>
</feature>
<gene>
    <name evidence="6" type="ORF">V5N11_018320</name>
</gene>
<feature type="compositionally biased region" description="Polar residues" evidence="3">
    <location>
        <begin position="12"/>
        <end position="27"/>
    </location>
</feature>
<dbReference type="SUPFAM" id="SSF46689">
    <property type="entry name" value="Homeodomain-like"/>
    <property type="match status" value="1"/>
</dbReference>
<feature type="region of interest" description="Disordered" evidence="3">
    <location>
        <begin position="174"/>
        <end position="214"/>
    </location>
</feature>
<evidence type="ECO:0000259" key="5">
    <source>
        <dbReference type="SMART" id="SM01135"/>
    </source>
</evidence>
<name>A0ABD0ZTU6_CARAN</name>
<feature type="region of interest" description="Disordered" evidence="3">
    <location>
        <begin position="233"/>
        <end position="331"/>
    </location>
</feature>
<dbReference type="Pfam" id="PF06584">
    <property type="entry name" value="DIRP"/>
    <property type="match status" value="1"/>
</dbReference>
<feature type="region of interest" description="Disordered" evidence="3">
    <location>
        <begin position="870"/>
        <end position="910"/>
    </location>
</feature>
<evidence type="ECO:0000259" key="4">
    <source>
        <dbReference type="SMART" id="SM00333"/>
    </source>
</evidence>
<proteinExistence type="predicted"/>
<feature type="compositionally biased region" description="Basic and acidic residues" evidence="3">
    <location>
        <begin position="249"/>
        <end position="266"/>
    </location>
</feature>
<dbReference type="SMART" id="SM01135">
    <property type="entry name" value="DIRP"/>
    <property type="match status" value="1"/>
</dbReference>
<evidence type="ECO:0000256" key="2">
    <source>
        <dbReference type="ARBA" id="ARBA00023242"/>
    </source>
</evidence>
<dbReference type="PANTHER" id="PTHR21689">
    <property type="entry name" value="LIN-9"/>
    <property type="match status" value="1"/>
</dbReference>